<dbReference type="GO" id="GO:0071111">
    <property type="term" value="F:cyclic-guanylate-specific phosphodiesterase activity"/>
    <property type="evidence" value="ECO:0007669"/>
    <property type="project" value="InterPro"/>
</dbReference>
<dbReference type="Proteomes" id="UP000284051">
    <property type="component" value="Unassembled WGS sequence"/>
</dbReference>
<dbReference type="PANTHER" id="PTHR33121">
    <property type="entry name" value="CYCLIC DI-GMP PHOSPHODIESTERASE PDEF"/>
    <property type="match status" value="1"/>
</dbReference>
<dbReference type="PROSITE" id="PS50883">
    <property type="entry name" value="EAL"/>
    <property type="match status" value="1"/>
</dbReference>
<dbReference type="InterPro" id="IPR050706">
    <property type="entry name" value="Cyclic-di-GMP_PDE-like"/>
</dbReference>
<dbReference type="Gene3D" id="3.30.70.270">
    <property type="match status" value="1"/>
</dbReference>
<feature type="domain" description="GGDEF" evidence="2">
    <location>
        <begin position="162"/>
        <end position="294"/>
    </location>
</feature>
<dbReference type="SMART" id="SM00267">
    <property type="entry name" value="GGDEF"/>
    <property type="match status" value="1"/>
</dbReference>
<dbReference type="SUPFAM" id="SSF55073">
    <property type="entry name" value="Nucleotide cyclase"/>
    <property type="match status" value="1"/>
</dbReference>
<dbReference type="PROSITE" id="PS50887">
    <property type="entry name" value="GGDEF"/>
    <property type="match status" value="1"/>
</dbReference>
<evidence type="ECO:0000313" key="4">
    <source>
        <dbReference type="EMBL" id="RHN02046.1"/>
    </source>
</evidence>
<dbReference type="Proteomes" id="UP000283586">
    <property type="component" value="Unassembled WGS sequence"/>
</dbReference>
<dbReference type="InterPro" id="IPR035919">
    <property type="entry name" value="EAL_sf"/>
</dbReference>
<organism evidence="3 6">
    <name type="scientific">Roseburia intestinalis</name>
    <dbReference type="NCBI Taxonomy" id="166486"/>
    <lineage>
        <taxon>Bacteria</taxon>
        <taxon>Bacillati</taxon>
        <taxon>Bacillota</taxon>
        <taxon>Clostridia</taxon>
        <taxon>Lachnospirales</taxon>
        <taxon>Lachnospiraceae</taxon>
        <taxon>Roseburia</taxon>
    </lineage>
</organism>
<dbReference type="InterPro" id="IPR043128">
    <property type="entry name" value="Rev_trsase/Diguanyl_cyclase"/>
</dbReference>
<dbReference type="Pfam" id="PF00990">
    <property type="entry name" value="GGDEF"/>
    <property type="match status" value="1"/>
</dbReference>
<evidence type="ECO:0000259" key="2">
    <source>
        <dbReference type="PROSITE" id="PS50887"/>
    </source>
</evidence>
<dbReference type="CDD" id="cd01948">
    <property type="entry name" value="EAL"/>
    <property type="match status" value="1"/>
</dbReference>
<dbReference type="SUPFAM" id="SSF141868">
    <property type="entry name" value="EAL domain-like"/>
    <property type="match status" value="1"/>
</dbReference>
<gene>
    <name evidence="3" type="ORF">DW264_09890</name>
    <name evidence="4" type="ORF">DWZ31_19560</name>
</gene>
<feature type="domain" description="EAL" evidence="1">
    <location>
        <begin position="303"/>
        <end position="558"/>
    </location>
</feature>
<dbReference type="SUPFAM" id="SSF55785">
    <property type="entry name" value="PYP-like sensor domain (PAS domain)"/>
    <property type="match status" value="1"/>
</dbReference>
<dbReference type="Pfam" id="PF00563">
    <property type="entry name" value="EAL"/>
    <property type="match status" value="1"/>
</dbReference>
<dbReference type="InterPro" id="IPR029787">
    <property type="entry name" value="Nucleotide_cyclase"/>
</dbReference>
<evidence type="ECO:0000259" key="1">
    <source>
        <dbReference type="PROSITE" id="PS50883"/>
    </source>
</evidence>
<sequence length="565" mass="65120">MGSTMGEQEFWNGKERFFSDIINRVNDLLSDAYLLITNRNSHVTMIPEKTAAFFEMQAGYVKDFYQILLDHVHPDDRPEYLQAMEKRLLGQKLSDELYIRLKNKDHYDMFGFFMSVVKEDGNEYLLHILVNQNVIPEIDALTDLYGQKKFEKDVEGYIRTGRKVAVLEVEIDHMADINILYGANYTDRLQREIAHHFIYMMDENKAVYHMNNSNCAFILRDADRVDAGIFLEEVRKNLEKNITLNGRHFELKLYAAGLMLENYSGETMTVQSKLEYTLEKARSARNHKLVFFNDIVKTNGGVNLDFMKIIHQSVLGGCDGFYVEYQPIVTSEGGKIAGAEALVRWKKEPYGAVPPGLFIDWIEDNPCMYDLGNYVLAEALKNSAEFIKINPDFFINVNVSAKQLEQKSFRDVVLSLLKENDYPPNHLCLEITERCRQLPIDVINEEVCFLQQYGIHFAMDDYGTGNASSSIVLGVPMNEIKIDMSFIKGILNNEKQQMLVKNIVNFARSTNMKSCIEGVEDKSLQDYLRSFGATWFQGYYYSKPVGEEQLKKLLLEEMYNKKDAS</sequence>
<accession>A0A3R6GXP8</accession>
<dbReference type="Gene3D" id="3.20.20.450">
    <property type="entry name" value="EAL domain"/>
    <property type="match status" value="1"/>
</dbReference>
<proteinExistence type="predicted"/>
<dbReference type="AlphaFoldDB" id="A0A3R6GXP8"/>
<dbReference type="InterPro" id="IPR000160">
    <property type="entry name" value="GGDEF_dom"/>
</dbReference>
<evidence type="ECO:0000313" key="3">
    <source>
        <dbReference type="EMBL" id="RHG28232.1"/>
    </source>
</evidence>
<name>A0A3R6GXP8_9FIRM</name>
<evidence type="ECO:0000313" key="6">
    <source>
        <dbReference type="Proteomes" id="UP000284051"/>
    </source>
</evidence>
<protein>
    <submittedName>
        <fullName evidence="3">EAL domain-containing protein</fullName>
    </submittedName>
</protein>
<comment type="caution">
    <text evidence="3">The sequence shown here is derived from an EMBL/GenBank/DDBJ whole genome shotgun (WGS) entry which is preliminary data.</text>
</comment>
<dbReference type="EMBL" id="QRQN01000055">
    <property type="protein sequence ID" value="RHN02046.1"/>
    <property type="molecule type" value="Genomic_DNA"/>
</dbReference>
<dbReference type="InterPro" id="IPR001633">
    <property type="entry name" value="EAL_dom"/>
</dbReference>
<reference evidence="5 6" key="1">
    <citation type="submission" date="2018-08" db="EMBL/GenBank/DDBJ databases">
        <title>A genome reference for cultivated species of the human gut microbiota.</title>
        <authorList>
            <person name="Zou Y."/>
            <person name="Xue W."/>
            <person name="Luo G."/>
        </authorList>
    </citation>
    <scope>NUCLEOTIDE SEQUENCE [LARGE SCALE GENOMIC DNA]</scope>
    <source>
        <strain evidence="4 5">AF31-21AC</strain>
        <strain evidence="3 6">AM22-21LB</strain>
    </source>
</reference>
<evidence type="ECO:0000313" key="5">
    <source>
        <dbReference type="Proteomes" id="UP000283586"/>
    </source>
</evidence>
<dbReference type="OrthoDB" id="9805474at2"/>
<dbReference type="EMBL" id="QRID01000008">
    <property type="protein sequence ID" value="RHG28232.1"/>
    <property type="molecule type" value="Genomic_DNA"/>
</dbReference>
<dbReference type="InterPro" id="IPR035965">
    <property type="entry name" value="PAS-like_dom_sf"/>
</dbReference>
<dbReference type="PANTHER" id="PTHR33121:SF71">
    <property type="entry name" value="OXYGEN SENSOR PROTEIN DOSP"/>
    <property type="match status" value="1"/>
</dbReference>
<dbReference type="SMART" id="SM00052">
    <property type="entry name" value="EAL"/>
    <property type="match status" value="1"/>
</dbReference>